<dbReference type="Proteomes" id="UP000033166">
    <property type="component" value="Chromosome I"/>
</dbReference>
<dbReference type="KEGG" id="lpk:LACPI_1015"/>
<feature type="transmembrane region" description="Helical" evidence="1">
    <location>
        <begin position="198"/>
        <end position="218"/>
    </location>
</feature>
<feature type="transmembrane region" description="Helical" evidence="1">
    <location>
        <begin position="95"/>
        <end position="113"/>
    </location>
</feature>
<name>A0A0D6DW74_9LACT</name>
<accession>A0A0D6DW74</accession>
<feature type="transmembrane region" description="Helical" evidence="1">
    <location>
        <begin position="255"/>
        <end position="275"/>
    </location>
</feature>
<feature type="transmembrane region" description="Helical" evidence="1">
    <location>
        <begin position="225"/>
        <end position="243"/>
    </location>
</feature>
<dbReference type="STRING" id="1364.LP2241_20581"/>
<protein>
    <submittedName>
        <fullName evidence="2">Integral membrane protein</fullName>
    </submittedName>
</protein>
<evidence type="ECO:0000313" key="3">
    <source>
        <dbReference type="Proteomes" id="UP000033166"/>
    </source>
</evidence>
<organism evidence="2 3">
    <name type="scientific">Pseudolactococcus piscium MKFS47</name>
    <dbReference type="NCBI Taxonomy" id="297352"/>
    <lineage>
        <taxon>Bacteria</taxon>
        <taxon>Bacillati</taxon>
        <taxon>Bacillota</taxon>
        <taxon>Bacilli</taxon>
        <taxon>Lactobacillales</taxon>
        <taxon>Streptococcaceae</taxon>
        <taxon>Pseudolactococcus</taxon>
    </lineage>
</organism>
<evidence type="ECO:0000313" key="2">
    <source>
        <dbReference type="EMBL" id="CEN28215.1"/>
    </source>
</evidence>
<keyword evidence="1" id="KW-0812">Transmembrane</keyword>
<dbReference type="AlphaFoldDB" id="A0A0D6DW74"/>
<keyword evidence="1" id="KW-1133">Transmembrane helix</keyword>
<dbReference type="EMBL" id="LN774769">
    <property type="protein sequence ID" value="CEN28215.1"/>
    <property type="molecule type" value="Genomic_DNA"/>
</dbReference>
<reference evidence="3" key="1">
    <citation type="submission" date="2015-01" db="EMBL/GenBank/DDBJ databases">
        <authorList>
            <person name="Andreevskaya M."/>
        </authorList>
    </citation>
    <scope>NUCLEOTIDE SEQUENCE [LARGE SCALE GENOMIC DNA]</scope>
    <source>
        <strain evidence="3">MKFS47</strain>
    </source>
</reference>
<dbReference type="HOGENOM" id="CLU_085026_0_0_9"/>
<dbReference type="SUPFAM" id="SSF158560">
    <property type="entry name" value="BH3980-like"/>
    <property type="match status" value="1"/>
</dbReference>
<keyword evidence="1" id="KW-0472">Membrane</keyword>
<sequence length="285" mass="32334">MHDVTVEYLIEENNRLREELNDVNKVYYEKILLYIRIKSIFKDDMEIETILLGLLRDLLEAQNHGENASDYFGKNAQEMCEGLLEQTSRSKVKDVIKFILIGFIAYSLSSQMFEIAKPTLTLNVGQLTSGLFAAVLAIWLILYLVKCFVFRKTKENKLMDKVSMMMLYAVVGVTFTAAMCVPIFVLKDVFVVTIPAPYDLLFIIGLAVACLLAAYVYNIEWLRDLMPFISLMICLSIAVRTPIGKEILVNFKGKVLASVIGILAISALGLLMLYIPVFKMNKRKK</sequence>
<feature type="transmembrane region" description="Helical" evidence="1">
    <location>
        <begin position="125"/>
        <end position="145"/>
    </location>
</feature>
<evidence type="ECO:0000256" key="1">
    <source>
        <dbReference type="SAM" id="Phobius"/>
    </source>
</evidence>
<feature type="transmembrane region" description="Helical" evidence="1">
    <location>
        <begin position="166"/>
        <end position="186"/>
    </location>
</feature>
<dbReference type="RefSeq" id="WP_047915386.1">
    <property type="nucleotide sequence ID" value="NZ_LN774769.1"/>
</dbReference>
<gene>
    <name evidence="2" type="ORF">LACPI_1015</name>
</gene>
<proteinExistence type="predicted"/>